<keyword evidence="3" id="KW-1283">Bacterial microcompartment</keyword>
<dbReference type="CDD" id="cd01614">
    <property type="entry name" value="EutN_CcmL"/>
    <property type="match status" value="1"/>
</dbReference>
<evidence type="ECO:0000256" key="1">
    <source>
        <dbReference type="ARBA" id="ARBA00023587"/>
    </source>
</evidence>
<dbReference type="PANTHER" id="PTHR36539">
    <property type="entry name" value="ETHANOLAMINE UTILIZATION PROTEIN EUTN"/>
    <property type="match status" value="1"/>
</dbReference>
<evidence type="ECO:0000313" key="5">
    <source>
        <dbReference type="Proteomes" id="UP001057291"/>
    </source>
</evidence>
<organism evidence="4 5">
    <name type="scientific">Collibacillus ludicampi</name>
    <dbReference type="NCBI Taxonomy" id="2771369"/>
    <lineage>
        <taxon>Bacteria</taxon>
        <taxon>Bacillati</taxon>
        <taxon>Bacillota</taxon>
        <taxon>Bacilli</taxon>
        <taxon>Bacillales</taxon>
        <taxon>Alicyclobacillaceae</taxon>
        <taxon>Collibacillus</taxon>
    </lineage>
</organism>
<evidence type="ECO:0000256" key="2">
    <source>
        <dbReference type="ARBA" id="ARBA00023669"/>
    </source>
</evidence>
<protein>
    <submittedName>
        <fullName evidence="4">Ethanolamine utilization protein EutN</fullName>
    </submittedName>
</protein>
<evidence type="ECO:0000313" key="4">
    <source>
        <dbReference type="EMBL" id="GIM47486.1"/>
    </source>
</evidence>
<keyword evidence="5" id="KW-1185">Reference proteome</keyword>
<comment type="caution">
    <text evidence="4">The sequence shown here is derived from an EMBL/GenBank/DDBJ whole genome shotgun (WGS) entry which is preliminary data.</text>
</comment>
<dbReference type="SUPFAM" id="SSF159133">
    <property type="entry name" value="EutN/CcmL-like"/>
    <property type="match status" value="1"/>
</dbReference>
<dbReference type="PANTHER" id="PTHR36539:SF1">
    <property type="entry name" value="BACTERIAL MICROCOMPARTMENT SHELL VERTEX PROTEIN EUTN"/>
    <property type="match status" value="1"/>
</dbReference>
<sequence>MFIGKVIGSVWATQKETGMEHIKLLIVQPIDWKGVENGNTIIAADRIGAGVGERVIISRGSPARYVFGQTSPVDAVIVGIVDSFEIAEDV</sequence>
<dbReference type="RefSeq" id="WP_282200457.1">
    <property type="nucleotide sequence ID" value="NZ_BOQE01000001.1"/>
</dbReference>
<evidence type="ECO:0000256" key="3">
    <source>
        <dbReference type="ARBA" id="ARBA00024446"/>
    </source>
</evidence>
<dbReference type="Proteomes" id="UP001057291">
    <property type="component" value="Unassembled WGS sequence"/>
</dbReference>
<comment type="subcellular location">
    <subcellularLocation>
        <location evidence="1">Carboxysome</location>
    </subcellularLocation>
</comment>
<dbReference type="Gene3D" id="2.40.50.220">
    <property type="entry name" value="EutN/Ccml"/>
    <property type="match status" value="1"/>
</dbReference>
<keyword evidence="2" id="KW-1282">Carboxysome</keyword>
<accession>A0AAV4LI90</accession>
<dbReference type="PROSITE" id="PS51932">
    <property type="entry name" value="BMV"/>
    <property type="match status" value="1"/>
</dbReference>
<dbReference type="InterPro" id="IPR036677">
    <property type="entry name" value="EutN_CcmL_sf"/>
</dbReference>
<dbReference type="AlphaFoldDB" id="A0AAV4LI90"/>
<proteinExistence type="predicted"/>
<dbReference type="Pfam" id="PF03319">
    <property type="entry name" value="EutN_CcmL"/>
    <property type="match status" value="1"/>
</dbReference>
<reference evidence="4" key="1">
    <citation type="journal article" date="2023" name="Int. J. Syst. Evol. Microbiol.">
        <title>Collibacillus ludicampi gen. nov., sp. nov., a new soil bacterium of the family Alicyclobacillaceae.</title>
        <authorList>
            <person name="Jojima T."/>
            <person name="Ioku Y."/>
            <person name="Fukuta Y."/>
            <person name="Shirasaka N."/>
            <person name="Matsumura Y."/>
            <person name="Mori M."/>
        </authorList>
    </citation>
    <scope>NUCLEOTIDE SEQUENCE</scope>
    <source>
        <strain evidence="4">TP075</strain>
    </source>
</reference>
<name>A0AAV4LI90_9BACL</name>
<dbReference type="InterPro" id="IPR004992">
    <property type="entry name" value="EutN_CcmL"/>
</dbReference>
<dbReference type="GO" id="GO:0031470">
    <property type="term" value="C:carboxysome"/>
    <property type="evidence" value="ECO:0007669"/>
    <property type="project" value="UniProtKB-SubCell"/>
</dbReference>
<gene>
    <name evidence="4" type="ORF">DNHGIG_30350</name>
</gene>
<dbReference type="EMBL" id="BOQE01000001">
    <property type="protein sequence ID" value="GIM47486.1"/>
    <property type="molecule type" value="Genomic_DNA"/>
</dbReference>